<dbReference type="RefSeq" id="WP_201805301.1">
    <property type="nucleotide sequence ID" value="NZ_JAERRI010000009.1"/>
</dbReference>
<reference evidence="1 2" key="1">
    <citation type="submission" date="2021-01" db="EMBL/GenBank/DDBJ databases">
        <title>WGS of actinomycetes isolated from Thailand.</title>
        <authorList>
            <person name="Thawai C."/>
        </authorList>
    </citation>
    <scope>NUCLEOTIDE SEQUENCE [LARGE SCALE GENOMIC DNA]</scope>
    <source>
        <strain evidence="1 2">CH9-7</strain>
    </source>
</reference>
<proteinExistence type="predicted"/>
<dbReference type="EMBL" id="JAERRI010000009">
    <property type="protein sequence ID" value="MBL1091143.1"/>
    <property type="molecule type" value="Genomic_DNA"/>
</dbReference>
<evidence type="ECO:0008006" key="3">
    <source>
        <dbReference type="Google" id="ProtNLM"/>
    </source>
</evidence>
<comment type="caution">
    <text evidence="1">The sequence shown here is derived from an EMBL/GenBank/DDBJ whole genome shotgun (WGS) entry which is preliminary data.</text>
</comment>
<name>A0ABS1MTR0_9ACTN</name>
<dbReference type="Proteomes" id="UP000629371">
    <property type="component" value="Unassembled WGS sequence"/>
</dbReference>
<evidence type="ECO:0000313" key="1">
    <source>
        <dbReference type="EMBL" id="MBL1091143.1"/>
    </source>
</evidence>
<evidence type="ECO:0000313" key="2">
    <source>
        <dbReference type="Proteomes" id="UP000629371"/>
    </source>
</evidence>
<organism evidence="1 2">
    <name type="scientific">Streptomyces siderophoricus</name>
    <dbReference type="NCBI Taxonomy" id="2802281"/>
    <lineage>
        <taxon>Bacteria</taxon>
        <taxon>Bacillati</taxon>
        <taxon>Actinomycetota</taxon>
        <taxon>Actinomycetes</taxon>
        <taxon>Kitasatosporales</taxon>
        <taxon>Streptomycetaceae</taxon>
        <taxon>Streptomyces</taxon>
    </lineage>
</organism>
<gene>
    <name evidence="1" type="ORF">JK360_17330</name>
</gene>
<accession>A0ABS1MTR0</accession>
<sequence>MSAVAPLAFVYDRCASRGLRARSQLEMRMTGCHAYADGRGWALAGGRWIDRGSDALSTQRPCLSALVDAMRAEAGRREVLCLVHNWGRLAADATHRLMFQRRIVEAGGWTCTTFGETDRRARAALAVGSAGAGR</sequence>
<protein>
    <recommendedName>
        <fullName evidence="3">Resolvase/invertase-type recombinase catalytic domain-containing protein</fullName>
    </recommendedName>
</protein>
<keyword evidence="2" id="KW-1185">Reference proteome</keyword>